<dbReference type="OrthoDB" id="20303at2759"/>
<dbReference type="Pfam" id="PF06682">
    <property type="entry name" value="SARAF"/>
    <property type="match status" value="1"/>
</dbReference>
<dbReference type="GO" id="GO:0005789">
    <property type="term" value="C:endoplasmic reticulum membrane"/>
    <property type="evidence" value="ECO:0007669"/>
    <property type="project" value="UniProtKB-SubCell"/>
</dbReference>
<evidence type="ECO:0000256" key="6">
    <source>
        <dbReference type="ARBA" id="ARBA00022692"/>
    </source>
</evidence>
<keyword evidence="8" id="KW-0256">Endoplasmic reticulum</keyword>
<dbReference type="STRING" id="307972.A0A2G8KA78"/>
<keyword evidence="4" id="KW-0813">Transport</keyword>
<evidence type="ECO:0000313" key="14">
    <source>
        <dbReference type="EMBL" id="PIK44890.1"/>
    </source>
</evidence>
<evidence type="ECO:0000256" key="4">
    <source>
        <dbReference type="ARBA" id="ARBA00022448"/>
    </source>
</evidence>
<dbReference type="GO" id="GO:2001256">
    <property type="term" value="P:regulation of store-operated calcium entry"/>
    <property type="evidence" value="ECO:0007669"/>
    <property type="project" value="InterPro"/>
</dbReference>
<keyword evidence="5" id="KW-0109">Calcium transport</keyword>
<keyword evidence="6" id="KW-0812">Transmembrane</keyword>
<dbReference type="GO" id="GO:0006816">
    <property type="term" value="P:calcium ion transport"/>
    <property type="evidence" value="ECO:0007669"/>
    <property type="project" value="UniProtKB-KW"/>
</dbReference>
<comment type="similarity">
    <text evidence="2">Belongs to the SARAF family.</text>
</comment>
<evidence type="ECO:0000256" key="7">
    <source>
        <dbReference type="ARBA" id="ARBA00022729"/>
    </source>
</evidence>
<evidence type="ECO:0000313" key="15">
    <source>
        <dbReference type="Proteomes" id="UP000230750"/>
    </source>
</evidence>
<comment type="subcellular location">
    <subcellularLocation>
        <location evidence="1">Endoplasmic reticulum membrane</location>
        <topology evidence="1">Single-pass type I membrane protein</topology>
    </subcellularLocation>
</comment>
<reference evidence="14 15" key="1">
    <citation type="journal article" date="2017" name="PLoS Biol.">
        <title>The sea cucumber genome provides insights into morphological evolution and visceral regeneration.</title>
        <authorList>
            <person name="Zhang X."/>
            <person name="Sun L."/>
            <person name="Yuan J."/>
            <person name="Sun Y."/>
            <person name="Gao Y."/>
            <person name="Zhang L."/>
            <person name="Li S."/>
            <person name="Dai H."/>
            <person name="Hamel J.F."/>
            <person name="Liu C."/>
            <person name="Yu Y."/>
            <person name="Liu S."/>
            <person name="Lin W."/>
            <person name="Guo K."/>
            <person name="Jin S."/>
            <person name="Xu P."/>
            <person name="Storey K.B."/>
            <person name="Huan P."/>
            <person name="Zhang T."/>
            <person name="Zhou Y."/>
            <person name="Zhang J."/>
            <person name="Lin C."/>
            <person name="Li X."/>
            <person name="Xing L."/>
            <person name="Huo D."/>
            <person name="Sun M."/>
            <person name="Wang L."/>
            <person name="Mercier A."/>
            <person name="Li F."/>
            <person name="Yang H."/>
            <person name="Xiang J."/>
        </authorList>
    </citation>
    <scope>NUCLEOTIDE SEQUENCE [LARGE SCALE GENOMIC DNA]</scope>
    <source>
        <strain evidence="14">Shaxun</strain>
        <tissue evidence="14">Muscle</tissue>
    </source>
</reference>
<gene>
    <name evidence="14" type="ORF">BSL78_18275</name>
</gene>
<accession>A0A2G8KA78</accession>
<keyword evidence="9" id="KW-0106">Calcium</keyword>
<evidence type="ECO:0000256" key="9">
    <source>
        <dbReference type="ARBA" id="ARBA00022837"/>
    </source>
</evidence>
<dbReference type="PANTHER" id="PTHR15929">
    <property type="entry name" value="STORE-OPERATED CALCIUM ENTRY-ASSOCIATED REGULATORY FACTOR"/>
    <property type="match status" value="1"/>
</dbReference>
<evidence type="ECO:0000256" key="13">
    <source>
        <dbReference type="ARBA" id="ARBA00031116"/>
    </source>
</evidence>
<evidence type="ECO:0000256" key="11">
    <source>
        <dbReference type="ARBA" id="ARBA00023065"/>
    </source>
</evidence>
<dbReference type="PANTHER" id="PTHR15929:SF0">
    <property type="entry name" value="STORE-OPERATED CALCIUM ENTRY-ASSOCIATED REGULATORY FACTOR"/>
    <property type="match status" value="1"/>
</dbReference>
<keyword evidence="7" id="KW-0732">Signal</keyword>
<evidence type="ECO:0000256" key="1">
    <source>
        <dbReference type="ARBA" id="ARBA00004115"/>
    </source>
</evidence>
<evidence type="ECO:0000256" key="3">
    <source>
        <dbReference type="ARBA" id="ARBA00016584"/>
    </source>
</evidence>
<evidence type="ECO:0000256" key="8">
    <source>
        <dbReference type="ARBA" id="ARBA00022824"/>
    </source>
</evidence>
<protein>
    <recommendedName>
        <fullName evidence="3">Store-operated calcium entry-associated regulatory factor</fullName>
    </recommendedName>
    <alternativeName>
        <fullName evidence="13">Transmembrane protein 66</fullName>
    </alternativeName>
</protein>
<evidence type="ECO:0000256" key="2">
    <source>
        <dbReference type="ARBA" id="ARBA00006833"/>
    </source>
</evidence>
<dbReference type="AlphaFoldDB" id="A0A2G8KA78"/>
<sequence length="304" mass="34008">MLCRKSWILETPLFRNHSSVISLLYDPLNKRKQLTDLVKKSSTPALTSVSTTLEMKSKWPEIIVLTVLAISVQLSVGFGFGKSDKVLLEDVKTLTLYNNRMTTGKRSSPVPQMKCVGGSAGCNAFSPQVVQCSNKGSDGYDVQWECKTDMDNAYRFGMIEVICEGYDYPDDKYILKGSCGLEYTLDYTKEGMNQGKQQHNYYGDSSGNHYQDNHHDYNSGYASKRKSSFSDWIMLAICGLIIYGIYKSCMSSGHTGYPLPNTLITIGQCFEIFRSLTKLVRSNGGQVQAICTVTYGTFQRLKCV</sequence>
<dbReference type="EMBL" id="MRZV01000747">
    <property type="protein sequence ID" value="PIK44890.1"/>
    <property type="molecule type" value="Genomic_DNA"/>
</dbReference>
<evidence type="ECO:0000256" key="10">
    <source>
        <dbReference type="ARBA" id="ARBA00022989"/>
    </source>
</evidence>
<evidence type="ECO:0000256" key="12">
    <source>
        <dbReference type="ARBA" id="ARBA00023136"/>
    </source>
</evidence>
<keyword evidence="10" id="KW-1133">Transmembrane helix</keyword>
<keyword evidence="12" id="KW-0472">Membrane</keyword>
<dbReference type="Proteomes" id="UP000230750">
    <property type="component" value="Unassembled WGS sequence"/>
</dbReference>
<organism evidence="14 15">
    <name type="scientific">Stichopus japonicus</name>
    <name type="common">Sea cucumber</name>
    <dbReference type="NCBI Taxonomy" id="307972"/>
    <lineage>
        <taxon>Eukaryota</taxon>
        <taxon>Metazoa</taxon>
        <taxon>Echinodermata</taxon>
        <taxon>Eleutherozoa</taxon>
        <taxon>Echinozoa</taxon>
        <taxon>Holothuroidea</taxon>
        <taxon>Aspidochirotacea</taxon>
        <taxon>Aspidochirotida</taxon>
        <taxon>Stichopodidae</taxon>
        <taxon>Apostichopus</taxon>
    </lineage>
</organism>
<comment type="caution">
    <text evidence="14">The sequence shown here is derived from an EMBL/GenBank/DDBJ whole genome shotgun (WGS) entry which is preliminary data.</text>
</comment>
<evidence type="ECO:0000256" key="5">
    <source>
        <dbReference type="ARBA" id="ARBA00022568"/>
    </source>
</evidence>
<name>A0A2G8KA78_STIJA</name>
<dbReference type="InterPro" id="IPR009567">
    <property type="entry name" value="SARAF"/>
</dbReference>
<proteinExistence type="inferred from homology"/>
<keyword evidence="15" id="KW-1185">Reference proteome</keyword>
<keyword evidence="11" id="KW-0406">Ion transport</keyword>